<evidence type="ECO:0000313" key="2">
    <source>
        <dbReference type="WBParaSite" id="jg14633"/>
    </source>
</evidence>
<proteinExistence type="predicted"/>
<evidence type="ECO:0000313" key="1">
    <source>
        <dbReference type="Proteomes" id="UP000887574"/>
    </source>
</evidence>
<dbReference type="WBParaSite" id="jg14633">
    <property type="protein sequence ID" value="jg14633"/>
    <property type="gene ID" value="jg14633"/>
</dbReference>
<dbReference type="Proteomes" id="UP000887574">
    <property type="component" value="Unplaced"/>
</dbReference>
<protein>
    <submittedName>
        <fullName evidence="2">Uncharacterized protein</fullName>
    </submittedName>
</protein>
<sequence>MRSIMNIAGLFSVLSTNKHNLLLLFSVALTVPIYAASQLMTNTSLATVGFCGNKTLAVRRTLEHLHETHIEPLVEWSQKANNDVCNSWAVESGLAAETAVAGSKFCKNDAVLPILNASELLSSGLLKQICESDKEMTAAAKKMCAHYMKEVLLPALDASSTFMSYELLCKLITGQCISNEEK</sequence>
<name>A0A915D247_9BILA</name>
<organism evidence="1 2">
    <name type="scientific">Ditylenchus dipsaci</name>
    <dbReference type="NCBI Taxonomy" id="166011"/>
    <lineage>
        <taxon>Eukaryota</taxon>
        <taxon>Metazoa</taxon>
        <taxon>Ecdysozoa</taxon>
        <taxon>Nematoda</taxon>
        <taxon>Chromadorea</taxon>
        <taxon>Rhabditida</taxon>
        <taxon>Tylenchina</taxon>
        <taxon>Tylenchomorpha</taxon>
        <taxon>Sphaerularioidea</taxon>
        <taxon>Anguinidae</taxon>
        <taxon>Anguininae</taxon>
        <taxon>Ditylenchus</taxon>
    </lineage>
</organism>
<keyword evidence="1" id="KW-1185">Reference proteome</keyword>
<accession>A0A915D247</accession>
<reference evidence="2" key="1">
    <citation type="submission" date="2022-11" db="UniProtKB">
        <authorList>
            <consortium name="WormBaseParasite"/>
        </authorList>
    </citation>
    <scope>IDENTIFICATION</scope>
</reference>
<dbReference type="AlphaFoldDB" id="A0A915D247"/>